<dbReference type="Proteomes" id="UP000053257">
    <property type="component" value="Unassembled WGS sequence"/>
</dbReference>
<evidence type="ECO:0000259" key="5">
    <source>
        <dbReference type="Pfam" id="PF05843"/>
    </source>
</evidence>
<feature type="compositionally biased region" description="Gly residues" evidence="4">
    <location>
        <begin position="842"/>
        <end position="851"/>
    </location>
</feature>
<feature type="region of interest" description="Disordered" evidence="4">
    <location>
        <begin position="1"/>
        <end position="62"/>
    </location>
</feature>
<organism evidence="6 7">
    <name type="scientific">Phlebiopsis gigantea (strain 11061_1 CR5-6)</name>
    <name type="common">White-rot fungus</name>
    <name type="synonym">Peniophora gigantea</name>
    <dbReference type="NCBI Taxonomy" id="745531"/>
    <lineage>
        <taxon>Eukaryota</taxon>
        <taxon>Fungi</taxon>
        <taxon>Dikarya</taxon>
        <taxon>Basidiomycota</taxon>
        <taxon>Agaricomycotina</taxon>
        <taxon>Agaricomycetes</taxon>
        <taxon>Polyporales</taxon>
        <taxon>Phanerochaetaceae</taxon>
        <taxon>Phlebiopsis</taxon>
    </lineage>
</organism>
<dbReference type="HOGENOM" id="CLU_007630_0_0_1"/>
<keyword evidence="1" id="KW-0677">Repeat</keyword>
<dbReference type="GO" id="GO:0005737">
    <property type="term" value="C:cytoplasm"/>
    <property type="evidence" value="ECO:0007669"/>
    <property type="project" value="UniProtKB-SubCell"/>
</dbReference>
<dbReference type="SMART" id="SM00386">
    <property type="entry name" value="HAT"/>
    <property type="match status" value="7"/>
</dbReference>
<gene>
    <name evidence="6" type="ORF">PHLGIDRAFT_105533</name>
</gene>
<dbReference type="OrthoDB" id="26282at2759"/>
<dbReference type="Gene3D" id="1.25.40.1040">
    <property type="match status" value="1"/>
</dbReference>
<sequence length="851" mass="96701">MSVTGPSSAQEEERILPTEDILNTLRQLSSSQQGSLGSQQPLQSQHSEQEALQSSGPPPSEWDILRAQAREQPRDPDAWLRLVDVAEEGKDYDRVNETFEALLGAFPNSPQTQIEYIKHVLESSSSTKYQYAEGLFKRFLKTSPFVELWKHYLRYVQQMNPSPATKDTVRKAYEFALTHIGHDKDSSPIWTEYIQLLKQADAATTWDESQKMDAVRKAYQRAIQIPMDNVKRLWEDYQEFENNLNKITAKKFISDLTASHMQARTVLTALQEHLTVLFPPSPPSKYRTSIWLPRVPTFTAGEKALQARWRAYLKWEESNPLEIDAPEKQQLQNRLQSVYRKALVRMRFYPEIWFMAYSWYKSLSLDESTPEAKRKDRKDEAMNILKAGLEANPSSFILNFAYVEQQELNQNFEDVHATMDKFLGVLKKSLDDLEVQRGSPHSSAASDQSQQVPTPVDEAFASQSATSSQSQDAKPPRDQELSDRRTEFGLAWIVYMRFARRAEGIKSARTVFGKARKDRWTPWEVYEAAALMEYHCSKAGDIAGRIFERGMENFPDEVELALRYLGFLISINDDANARALFERVVNSFPAEKARPIWDRWARYEYQFGTLEASQLLEKRMAEAYPQDPAIKRFAERHKYLGCDAIAVCDLGFSLRGSGSSGKTNGASAAKSETQQAVNATVSANQNPPQAHITKRPSSPDHRRRDDSRSGDYGPPAKRQRPGSPPRGHDRDRWESSGRRRHASPSPWDREREREGTHGRKQDREREEEKDVTLPPILSWFIGSLPAAASFDGPTFRNDDLMQVFRNAVITSSTGGRPRSPPPAPRGGGGGGRPPPDYSPYQGPGGGRRGRY</sequence>
<feature type="compositionally biased region" description="Basic and acidic residues" evidence="4">
    <location>
        <begin position="726"/>
        <end position="737"/>
    </location>
</feature>
<dbReference type="AlphaFoldDB" id="A0A0C3PLX8"/>
<dbReference type="InterPro" id="IPR011990">
    <property type="entry name" value="TPR-like_helical_dom_sf"/>
</dbReference>
<comment type="function">
    <text evidence="3">Component of the cleavage factor IA (CFIA) complex, which is involved in the endonucleolytic cleavage during polyadenylation-dependent pre-mRNA 3'-end formation.</text>
</comment>
<dbReference type="EMBL" id="KN840495">
    <property type="protein sequence ID" value="KIP07568.1"/>
    <property type="molecule type" value="Genomic_DNA"/>
</dbReference>
<feature type="region of interest" description="Disordered" evidence="4">
    <location>
        <begin position="436"/>
        <end position="482"/>
    </location>
</feature>
<dbReference type="STRING" id="745531.A0A0C3PLX8"/>
<evidence type="ECO:0000313" key="7">
    <source>
        <dbReference type="Proteomes" id="UP000053257"/>
    </source>
</evidence>
<dbReference type="SUPFAM" id="SSF48452">
    <property type="entry name" value="TPR-like"/>
    <property type="match status" value="2"/>
</dbReference>
<feature type="region of interest" description="Disordered" evidence="4">
    <location>
        <begin position="806"/>
        <end position="851"/>
    </location>
</feature>
<keyword evidence="3" id="KW-0963">Cytoplasm</keyword>
<dbReference type="GO" id="GO:0180010">
    <property type="term" value="P:co-transcriptional mRNA 3'-end processing, cleavage and polyadenylation pathway"/>
    <property type="evidence" value="ECO:0007669"/>
    <property type="project" value="UniProtKB-UniRule"/>
</dbReference>
<dbReference type="Pfam" id="PF05843">
    <property type="entry name" value="Suf"/>
    <property type="match status" value="1"/>
</dbReference>
<dbReference type="PANTHER" id="PTHR19980:SF0">
    <property type="entry name" value="CLEAVAGE STIMULATION FACTOR SUBUNIT 3"/>
    <property type="match status" value="1"/>
</dbReference>
<dbReference type="PANTHER" id="PTHR19980">
    <property type="entry name" value="RNA CLEAVAGE STIMULATION FACTOR"/>
    <property type="match status" value="1"/>
</dbReference>
<keyword evidence="2 3" id="KW-0539">Nucleus</keyword>
<evidence type="ECO:0000313" key="6">
    <source>
        <dbReference type="EMBL" id="KIP07568.1"/>
    </source>
</evidence>
<feature type="region of interest" description="Disordered" evidence="4">
    <location>
        <begin position="657"/>
        <end position="676"/>
    </location>
</feature>
<keyword evidence="3" id="KW-0507">mRNA processing</keyword>
<dbReference type="GO" id="GO:0005634">
    <property type="term" value="C:nucleus"/>
    <property type="evidence" value="ECO:0007669"/>
    <property type="project" value="UniProtKB-SubCell"/>
</dbReference>
<evidence type="ECO:0000256" key="1">
    <source>
        <dbReference type="ARBA" id="ARBA00022737"/>
    </source>
</evidence>
<dbReference type="InterPro" id="IPR045243">
    <property type="entry name" value="Rna14-like"/>
</dbReference>
<name>A0A0C3PLX8_PHLG1</name>
<keyword evidence="7" id="KW-1185">Reference proteome</keyword>
<feature type="compositionally biased region" description="Low complexity" evidence="4">
    <location>
        <begin position="459"/>
        <end position="471"/>
    </location>
</feature>
<feature type="compositionally biased region" description="Basic and acidic residues" evidence="4">
    <location>
        <begin position="747"/>
        <end position="770"/>
    </location>
</feature>
<protein>
    <recommendedName>
        <fullName evidence="3">mRNA 3'-end-processing protein RNA14</fullName>
    </recommendedName>
</protein>
<evidence type="ECO:0000256" key="2">
    <source>
        <dbReference type="ARBA" id="ARBA00023242"/>
    </source>
</evidence>
<feature type="compositionally biased region" description="Polar residues" evidence="4">
    <location>
        <begin position="439"/>
        <end position="453"/>
    </location>
</feature>
<dbReference type="InterPro" id="IPR003107">
    <property type="entry name" value="HAT"/>
</dbReference>
<feature type="compositionally biased region" description="Basic and acidic residues" evidence="4">
    <location>
        <begin position="697"/>
        <end position="709"/>
    </location>
</feature>
<evidence type="ECO:0000256" key="3">
    <source>
        <dbReference type="RuleBase" id="RU369035"/>
    </source>
</evidence>
<dbReference type="GO" id="GO:0003729">
    <property type="term" value="F:mRNA binding"/>
    <property type="evidence" value="ECO:0007669"/>
    <property type="project" value="TreeGrafter"/>
</dbReference>
<dbReference type="InterPro" id="IPR008847">
    <property type="entry name" value="Suf"/>
</dbReference>
<reference evidence="6 7" key="1">
    <citation type="journal article" date="2014" name="PLoS Genet.">
        <title>Analysis of the Phlebiopsis gigantea genome, transcriptome and secretome provides insight into its pioneer colonization strategies of wood.</title>
        <authorList>
            <person name="Hori C."/>
            <person name="Ishida T."/>
            <person name="Igarashi K."/>
            <person name="Samejima M."/>
            <person name="Suzuki H."/>
            <person name="Master E."/>
            <person name="Ferreira P."/>
            <person name="Ruiz-Duenas F.J."/>
            <person name="Held B."/>
            <person name="Canessa P."/>
            <person name="Larrondo L.F."/>
            <person name="Schmoll M."/>
            <person name="Druzhinina I.S."/>
            <person name="Kubicek C.P."/>
            <person name="Gaskell J.A."/>
            <person name="Kersten P."/>
            <person name="St John F."/>
            <person name="Glasner J."/>
            <person name="Sabat G."/>
            <person name="Splinter BonDurant S."/>
            <person name="Syed K."/>
            <person name="Yadav J."/>
            <person name="Mgbeahuruike A.C."/>
            <person name="Kovalchuk A."/>
            <person name="Asiegbu F.O."/>
            <person name="Lackner G."/>
            <person name="Hoffmeister D."/>
            <person name="Rencoret J."/>
            <person name="Gutierrez A."/>
            <person name="Sun H."/>
            <person name="Lindquist E."/>
            <person name="Barry K."/>
            <person name="Riley R."/>
            <person name="Grigoriev I.V."/>
            <person name="Henrissat B."/>
            <person name="Kues U."/>
            <person name="Berka R.M."/>
            <person name="Martinez A.T."/>
            <person name="Covert S.F."/>
            <person name="Blanchette R.A."/>
            <person name="Cullen D."/>
        </authorList>
    </citation>
    <scope>NUCLEOTIDE SEQUENCE [LARGE SCALE GENOMIC DNA]</scope>
    <source>
        <strain evidence="6 7">11061_1 CR5-6</strain>
    </source>
</reference>
<evidence type="ECO:0000256" key="4">
    <source>
        <dbReference type="SAM" id="MobiDB-lite"/>
    </source>
</evidence>
<feature type="domain" description="Suppressor of forked" evidence="5">
    <location>
        <begin position="64"/>
        <end position="646"/>
    </location>
</feature>
<accession>A0A0C3PLX8</accession>
<comment type="subcellular location">
    <subcellularLocation>
        <location evidence="3">Nucleus</location>
    </subcellularLocation>
    <subcellularLocation>
        <location evidence="3">Cytoplasm</location>
    </subcellularLocation>
    <text evidence="3">Nucleus and/or cytoplasm.</text>
</comment>
<feature type="region of interest" description="Disordered" evidence="4">
    <location>
        <begin position="681"/>
        <end position="770"/>
    </location>
</feature>
<feature type="compositionally biased region" description="Polar residues" evidence="4">
    <location>
        <begin position="662"/>
        <end position="676"/>
    </location>
</feature>
<feature type="compositionally biased region" description="Low complexity" evidence="4">
    <location>
        <begin position="27"/>
        <end position="46"/>
    </location>
</feature>
<proteinExistence type="predicted"/>